<comment type="similarity">
    <text evidence="1">Belongs to the thioredoxin family. DsbA subfamily.</text>
</comment>
<organism evidence="7 8">
    <name type="scientific">Nocardioides marmoriginsengisoli</name>
    <dbReference type="NCBI Taxonomy" id="661483"/>
    <lineage>
        <taxon>Bacteria</taxon>
        <taxon>Bacillati</taxon>
        <taxon>Actinomycetota</taxon>
        <taxon>Actinomycetes</taxon>
        <taxon>Propionibacteriales</taxon>
        <taxon>Nocardioidaceae</taxon>
        <taxon>Nocardioides</taxon>
    </lineage>
</organism>
<dbReference type="EMBL" id="RJSE01000003">
    <property type="protein sequence ID" value="RNL64888.1"/>
    <property type="molecule type" value="Genomic_DNA"/>
</dbReference>
<sequence>MTTQTKVAIAISAALALVLGVLLFLAVRDGSDGPTKSVAGGTDTALIRPDSHVLGERGSTGVEFVEFLDFECEACRAMFPVVEQMREQYAGKVTFVVRYFPLPGHFNSERAARAVESAARQDQFEAMYKKMYETQTTWGEKQVPADDLFRSFAEELGLDLTQYDADYADPEVAARVQRDLKDGESLGVQGTPTLYLDGELLQPESVEDITEALDAAVSK</sequence>
<dbReference type="PANTHER" id="PTHR13887:SF14">
    <property type="entry name" value="DISULFIDE BOND FORMATION PROTEIN D"/>
    <property type="match status" value="1"/>
</dbReference>
<comment type="caution">
    <text evidence="7">The sequence shown here is derived from an EMBL/GenBank/DDBJ whole genome shotgun (WGS) entry which is preliminary data.</text>
</comment>
<evidence type="ECO:0000313" key="8">
    <source>
        <dbReference type="Proteomes" id="UP000267128"/>
    </source>
</evidence>
<evidence type="ECO:0000256" key="2">
    <source>
        <dbReference type="ARBA" id="ARBA00022729"/>
    </source>
</evidence>
<keyword evidence="4" id="KW-1015">Disulfide bond</keyword>
<feature type="domain" description="Thioredoxin" evidence="6">
    <location>
        <begin position="27"/>
        <end position="218"/>
    </location>
</feature>
<evidence type="ECO:0000313" key="7">
    <source>
        <dbReference type="EMBL" id="RNL64888.1"/>
    </source>
</evidence>
<reference evidence="7 8" key="1">
    <citation type="submission" date="2018-11" db="EMBL/GenBank/DDBJ databases">
        <authorList>
            <person name="Li F."/>
        </authorList>
    </citation>
    <scope>NUCLEOTIDE SEQUENCE [LARGE SCALE GENOMIC DNA]</scope>
    <source>
        <strain evidence="7 8">Gsoil 097</strain>
    </source>
</reference>
<protein>
    <submittedName>
        <fullName evidence="7">Thioredoxin</fullName>
    </submittedName>
</protein>
<dbReference type="Gene3D" id="3.40.30.10">
    <property type="entry name" value="Glutaredoxin"/>
    <property type="match status" value="1"/>
</dbReference>
<accession>A0A3N0CN43</accession>
<evidence type="ECO:0000256" key="3">
    <source>
        <dbReference type="ARBA" id="ARBA00023002"/>
    </source>
</evidence>
<proteinExistence type="inferred from homology"/>
<dbReference type="PANTHER" id="PTHR13887">
    <property type="entry name" value="GLUTATHIONE S-TRANSFERASE KAPPA"/>
    <property type="match status" value="1"/>
</dbReference>
<dbReference type="SUPFAM" id="SSF52833">
    <property type="entry name" value="Thioredoxin-like"/>
    <property type="match status" value="1"/>
</dbReference>
<dbReference type="InterPro" id="IPR013766">
    <property type="entry name" value="Thioredoxin_domain"/>
</dbReference>
<dbReference type="PROSITE" id="PS51352">
    <property type="entry name" value="THIOREDOXIN_2"/>
    <property type="match status" value="1"/>
</dbReference>
<evidence type="ECO:0000256" key="5">
    <source>
        <dbReference type="ARBA" id="ARBA00023284"/>
    </source>
</evidence>
<keyword evidence="5" id="KW-0676">Redox-active center</keyword>
<evidence type="ECO:0000256" key="4">
    <source>
        <dbReference type="ARBA" id="ARBA00023157"/>
    </source>
</evidence>
<dbReference type="RefSeq" id="WP_123225991.1">
    <property type="nucleotide sequence ID" value="NZ_RJSE01000003.1"/>
</dbReference>
<keyword evidence="8" id="KW-1185">Reference proteome</keyword>
<dbReference type="GO" id="GO:0016491">
    <property type="term" value="F:oxidoreductase activity"/>
    <property type="evidence" value="ECO:0007669"/>
    <property type="project" value="UniProtKB-KW"/>
</dbReference>
<keyword evidence="2" id="KW-0732">Signal</keyword>
<evidence type="ECO:0000256" key="1">
    <source>
        <dbReference type="ARBA" id="ARBA00005791"/>
    </source>
</evidence>
<dbReference type="Pfam" id="PF13462">
    <property type="entry name" value="Thioredoxin_4"/>
    <property type="match status" value="1"/>
</dbReference>
<dbReference type="InterPro" id="IPR012336">
    <property type="entry name" value="Thioredoxin-like_fold"/>
</dbReference>
<keyword evidence="3" id="KW-0560">Oxidoreductase</keyword>
<dbReference type="InterPro" id="IPR036249">
    <property type="entry name" value="Thioredoxin-like_sf"/>
</dbReference>
<dbReference type="AlphaFoldDB" id="A0A3N0CN43"/>
<name>A0A3N0CN43_9ACTN</name>
<dbReference type="OrthoDB" id="117402at2"/>
<evidence type="ECO:0000259" key="6">
    <source>
        <dbReference type="PROSITE" id="PS51352"/>
    </source>
</evidence>
<dbReference type="Proteomes" id="UP000267128">
    <property type="component" value="Unassembled WGS sequence"/>
</dbReference>
<gene>
    <name evidence="7" type="ORF">EFK50_02585</name>
</gene>